<dbReference type="PANTHER" id="PTHR34662">
    <property type="entry name" value="OS04G0422700 PROTEIN"/>
    <property type="match status" value="1"/>
</dbReference>
<feature type="signal peptide" evidence="2">
    <location>
        <begin position="1"/>
        <end position="20"/>
    </location>
</feature>
<dbReference type="Gramene" id="OIV98870">
    <property type="protein sequence ID" value="OIV98870"/>
    <property type="gene ID" value="TanjilG_21701"/>
</dbReference>
<evidence type="ECO:0000313" key="4">
    <source>
        <dbReference type="Proteomes" id="UP000188354"/>
    </source>
</evidence>
<dbReference type="EMBL" id="CM007373">
    <property type="protein sequence ID" value="OIV98870.1"/>
    <property type="molecule type" value="Genomic_DNA"/>
</dbReference>
<evidence type="ECO:0000256" key="1">
    <source>
        <dbReference type="SAM" id="MobiDB-lite"/>
    </source>
</evidence>
<feature type="compositionally biased region" description="Polar residues" evidence="1">
    <location>
        <begin position="202"/>
        <end position="217"/>
    </location>
</feature>
<feature type="region of interest" description="Disordered" evidence="1">
    <location>
        <begin position="160"/>
        <end position="225"/>
    </location>
</feature>
<evidence type="ECO:0000256" key="2">
    <source>
        <dbReference type="SAM" id="SignalP"/>
    </source>
</evidence>
<dbReference type="InterPro" id="IPR008972">
    <property type="entry name" value="Cupredoxin"/>
</dbReference>
<feature type="region of interest" description="Disordered" evidence="1">
    <location>
        <begin position="119"/>
        <end position="140"/>
    </location>
</feature>
<dbReference type="Gene3D" id="2.60.40.420">
    <property type="entry name" value="Cupredoxins - blue copper proteins"/>
    <property type="match status" value="1"/>
</dbReference>
<protein>
    <recommendedName>
        <fullName evidence="5">Phytocyanin domain-containing protein</fullName>
    </recommendedName>
</protein>
<dbReference type="STRING" id="3871.A0A1J7GEL4"/>
<dbReference type="OMA" id="SHCITIL"/>
<reference evidence="3 4" key="1">
    <citation type="journal article" date="2017" name="Plant Biotechnol. J.">
        <title>A comprehensive draft genome sequence for lupin (Lupinus angustifolius), an emerging health food: insights into plant-microbe interactions and legume evolution.</title>
        <authorList>
            <person name="Hane J.K."/>
            <person name="Ming Y."/>
            <person name="Kamphuis L.G."/>
            <person name="Nelson M.N."/>
            <person name="Garg G."/>
            <person name="Atkins C.A."/>
            <person name="Bayer P.E."/>
            <person name="Bravo A."/>
            <person name="Bringans S."/>
            <person name="Cannon S."/>
            <person name="Edwards D."/>
            <person name="Foley R."/>
            <person name="Gao L.L."/>
            <person name="Harrison M.J."/>
            <person name="Huang W."/>
            <person name="Hurgobin B."/>
            <person name="Li S."/>
            <person name="Liu C.W."/>
            <person name="McGrath A."/>
            <person name="Morahan G."/>
            <person name="Murray J."/>
            <person name="Weller J."/>
            <person name="Jian J."/>
            <person name="Singh K.B."/>
        </authorList>
    </citation>
    <scope>NUCLEOTIDE SEQUENCE [LARGE SCALE GENOMIC DNA]</scope>
    <source>
        <strain evidence="4">cv. Tanjil</strain>
        <tissue evidence="3">Whole plant</tissue>
    </source>
</reference>
<accession>A0A1J7GEL4</accession>
<dbReference type="Proteomes" id="UP000188354">
    <property type="component" value="Chromosome LG13"/>
</dbReference>
<dbReference type="AlphaFoldDB" id="A0A1J7GEL4"/>
<keyword evidence="2" id="KW-0732">Signal</keyword>
<dbReference type="SUPFAM" id="SSF49503">
    <property type="entry name" value="Cupredoxins"/>
    <property type="match status" value="1"/>
</dbReference>
<gene>
    <name evidence="3" type="ORF">TanjilG_21701</name>
</gene>
<keyword evidence="4" id="KW-1185">Reference proteome</keyword>
<evidence type="ECO:0000313" key="3">
    <source>
        <dbReference type="EMBL" id="OIV98870.1"/>
    </source>
</evidence>
<organism evidence="3 4">
    <name type="scientific">Lupinus angustifolius</name>
    <name type="common">Narrow-leaved blue lupine</name>
    <dbReference type="NCBI Taxonomy" id="3871"/>
    <lineage>
        <taxon>Eukaryota</taxon>
        <taxon>Viridiplantae</taxon>
        <taxon>Streptophyta</taxon>
        <taxon>Embryophyta</taxon>
        <taxon>Tracheophyta</taxon>
        <taxon>Spermatophyta</taxon>
        <taxon>Magnoliopsida</taxon>
        <taxon>eudicotyledons</taxon>
        <taxon>Gunneridae</taxon>
        <taxon>Pentapetalae</taxon>
        <taxon>rosids</taxon>
        <taxon>fabids</taxon>
        <taxon>Fabales</taxon>
        <taxon>Fabaceae</taxon>
        <taxon>Papilionoideae</taxon>
        <taxon>50 kb inversion clade</taxon>
        <taxon>genistoids sensu lato</taxon>
        <taxon>core genistoids</taxon>
        <taxon>Genisteae</taxon>
        <taxon>Lupinus</taxon>
    </lineage>
</organism>
<feature type="chain" id="PRO_5012927454" description="Phytocyanin domain-containing protein" evidence="2">
    <location>
        <begin position="21"/>
        <end position="225"/>
    </location>
</feature>
<proteinExistence type="predicted"/>
<name>A0A1J7GEL4_LUPAN</name>
<dbReference type="PANTHER" id="PTHR34662:SF3">
    <property type="entry name" value="OS04G0422700 PROTEIN"/>
    <property type="match status" value="1"/>
</dbReference>
<feature type="compositionally biased region" description="Low complexity" evidence="1">
    <location>
        <begin position="160"/>
        <end position="182"/>
    </location>
</feature>
<sequence length="225" mass="23897">MSFYIFFFSLLPLLFQSSHCITILVDGSSEWKNPNVHIGDSIIFKHNKHYSIYILHSQKAFDICNFTHATLLTNPNASKWHPSRPGLFYFSFSNGSLKACQGSQKQAIKVTLAAAAPSPHASAMPSNLSPMAAPSPSSGGEVSSSSLPFSWPFLLHQAASSPGPSPSSPASTSSVTVPTSSAMPLINSNPAVPLPSTGEVDSATTSPLPKSGHQTQVPHLCVSEY</sequence>
<evidence type="ECO:0008006" key="5">
    <source>
        <dbReference type="Google" id="ProtNLM"/>
    </source>
</evidence>